<dbReference type="SFLD" id="SFLDG01129">
    <property type="entry name" value="C1.5:_HAD__Beta-PGM__Phosphata"/>
    <property type="match status" value="1"/>
</dbReference>
<dbReference type="InterPro" id="IPR023214">
    <property type="entry name" value="HAD_sf"/>
</dbReference>
<keyword evidence="1" id="KW-0378">Hydrolase</keyword>
<dbReference type="InterPro" id="IPR036412">
    <property type="entry name" value="HAD-like_sf"/>
</dbReference>
<dbReference type="PRINTS" id="PR00413">
    <property type="entry name" value="HADHALOGNASE"/>
</dbReference>
<dbReference type="PANTHER" id="PTHR47478">
    <property type="match status" value="1"/>
</dbReference>
<sequence>MYKTIIFDLDDTLTDDYENTKEAFKLTMKEIKQEYTEQNFIKFHTIDKQTWKRRAEGKIITPYEDNKEKKAEWLRAHRFLEYFNNKISYEEAVSANEIYMNKMKEKVVCREGALEIIKYLYEKGYQLLIATNGPVIPLKTKIEKIGIQDYITTIFSAEEVGFMKPHKKFYDGLFEKAKIEEKEQVLFIGDELEKDIKGGIEYGIDTCWYRWKEENEILWKPKYEINQLSDLKKIL</sequence>
<dbReference type="SFLD" id="SFLDS00003">
    <property type="entry name" value="Haloacid_Dehalogenase"/>
    <property type="match status" value="1"/>
</dbReference>
<dbReference type="Gene3D" id="1.10.150.240">
    <property type="entry name" value="Putative phosphatase, domain 2"/>
    <property type="match status" value="1"/>
</dbReference>
<reference evidence="1" key="1">
    <citation type="submission" date="2020-10" db="EMBL/GenBank/DDBJ databases">
        <authorList>
            <person name="Gilroy R."/>
        </authorList>
    </citation>
    <scope>NUCLEOTIDE SEQUENCE</scope>
    <source>
        <strain evidence="1">CHK195-15760</strain>
    </source>
</reference>
<accession>A0A9D1S8S0</accession>
<dbReference type="AlphaFoldDB" id="A0A9D1S8S0"/>
<proteinExistence type="predicted"/>
<evidence type="ECO:0000313" key="1">
    <source>
        <dbReference type="EMBL" id="HIU51080.1"/>
    </source>
</evidence>
<gene>
    <name evidence="1" type="ORF">IAB70_00390</name>
</gene>
<protein>
    <submittedName>
        <fullName evidence="1">HAD-IA family hydrolase</fullName>
    </submittedName>
</protein>
<evidence type="ECO:0000313" key="2">
    <source>
        <dbReference type="Proteomes" id="UP000824093"/>
    </source>
</evidence>
<dbReference type="NCBIfam" id="TIGR01549">
    <property type="entry name" value="HAD-SF-IA-v1"/>
    <property type="match status" value="1"/>
</dbReference>
<dbReference type="PANTHER" id="PTHR47478:SF1">
    <property type="entry name" value="PYRIMIDINE 5'-NUCLEOTIDASE YJJG"/>
    <property type="match status" value="1"/>
</dbReference>
<dbReference type="InterPro" id="IPR052550">
    <property type="entry name" value="Pyrimidine_5'-ntase_YjjG"/>
</dbReference>
<dbReference type="EMBL" id="DVNH01000004">
    <property type="protein sequence ID" value="HIU51080.1"/>
    <property type="molecule type" value="Genomic_DNA"/>
</dbReference>
<dbReference type="InterPro" id="IPR023198">
    <property type="entry name" value="PGP-like_dom2"/>
</dbReference>
<comment type="caution">
    <text evidence="1">The sequence shown here is derived from an EMBL/GenBank/DDBJ whole genome shotgun (WGS) entry which is preliminary data.</text>
</comment>
<dbReference type="InterPro" id="IPR006439">
    <property type="entry name" value="HAD-SF_hydro_IA"/>
</dbReference>
<dbReference type="Proteomes" id="UP000824093">
    <property type="component" value="Unassembled WGS sequence"/>
</dbReference>
<dbReference type="Pfam" id="PF00702">
    <property type="entry name" value="Hydrolase"/>
    <property type="match status" value="1"/>
</dbReference>
<dbReference type="GO" id="GO:0016787">
    <property type="term" value="F:hydrolase activity"/>
    <property type="evidence" value="ECO:0007669"/>
    <property type="project" value="UniProtKB-KW"/>
</dbReference>
<name>A0A9D1S8S0_9FIRM</name>
<organism evidence="1 2">
    <name type="scientific">Candidatus Merdicola faecigallinarum</name>
    <dbReference type="NCBI Taxonomy" id="2840862"/>
    <lineage>
        <taxon>Bacteria</taxon>
        <taxon>Bacillati</taxon>
        <taxon>Bacillota</taxon>
        <taxon>Clostridia</taxon>
        <taxon>Candidatus Merdicola</taxon>
    </lineage>
</organism>
<dbReference type="SUPFAM" id="SSF56784">
    <property type="entry name" value="HAD-like"/>
    <property type="match status" value="1"/>
</dbReference>
<dbReference type="Gene3D" id="3.40.50.1000">
    <property type="entry name" value="HAD superfamily/HAD-like"/>
    <property type="match status" value="1"/>
</dbReference>
<reference evidence="1" key="2">
    <citation type="journal article" date="2021" name="PeerJ">
        <title>Extensive microbial diversity within the chicken gut microbiome revealed by metagenomics and culture.</title>
        <authorList>
            <person name="Gilroy R."/>
            <person name="Ravi A."/>
            <person name="Getino M."/>
            <person name="Pursley I."/>
            <person name="Horton D.L."/>
            <person name="Alikhan N.F."/>
            <person name="Baker D."/>
            <person name="Gharbi K."/>
            <person name="Hall N."/>
            <person name="Watson M."/>
            <person name="Adriaenssens E.M."/>
            <person name="Foster-Nyarko E."/>
            <person name="Jarju S."/>
            <person name="Secka A."/>
            <person name="Antonio M."/>
            <person name="Oren A."/>
            <person name="Chaudhuri R.R."/>
            <person name="La Ragione R."/>
            <person name="Hildebrand F."/>
            <person name="Pallen M.J."/>
        </authorList>
    </citation>
    <scope>NUCLEOTIDE SEQUENCE</scope>
    <source>
        <strain evidence="1">CHK195-15760</strain>
    </source>
</reference>
<dbReference type="SFLD" id="SFLDG01135">
    <property type="entry name" value="C1.5.6:_HAD__Beta-PGM__Phospha"/>
    <property type="match status" value="1"/>
</dbReference>